<evidence type="ECO:0000313" key="3">
    <source>
        <dbReference type="Proteomes" id="UP000799538"/>
    </source>
</evidence>
<dbReference type="OrthoDB" id="3452196at2759"/>
<protein>
    <submittedName>
        <fullName evidence="2">Uncharacterized protein</fullName>
    </submittedName>
</protein>
<feature type="compositionally biased region" description="Basic residues" evidence="1">
    <location>
        <begin position="221"/>
        <end position="237"/>
    </location>
</feature>
<evidence type="ECO:0000313" key="2">
    <source>
        <dbReference type="EMBL" id="KAF2221378.1"/>
    </source>
</evidence>
<dbReference type="EMBL" id="ML992510">
    <property type="protein sequence ID" value="KAF2221378.1"/>
    <property type="molecule type" value="Genomic_DNA"/>
</dbReference>
<sequence>MPREQHGSTIHLPFRPILPHGPFAPFNHGNDTIMLTRDRSRQIQSRLLSLPQEIKDIIWSYMTADNRILLRLERIEREPEPSARSSSRLAGYFDFAELETDSLIYDMWHHEDSLLNPAPSSGLLSLVLSCKQMYILPSLLLSMIPTSSHFLASYPSSLVHSSFLIPTSGHVHIQPPTKTLTLTLAQLHPPPPTPLLNPNLHPPPLPRHPLPPPLAPLLLPKPHHLPRPLPHLHRTPP</sequence>
<feature type="compositionally biased region" description="Pro residues" evidence="1">
    <location>
        <begin position="191"/>
        <end position="215"/>
    </location>
</feature>
<proteinExistence type="predicted"/>
<reference evidence="3" key="1">
    <citation type="journal article" date="2020" name="Stud. Mycol.">
        <title>101 Dothideomycetes genomes: A test case for predicting lifestyles and emergence of pathogens.</title>
        <authorList>
            <person name="Haridas S."/>
            <person name="Albert R."/>
            <person name="Binder M."/>
            <person name="Bloem J."/>
            <person name="LaButti K."/>
            <person name="Salamov A."/>
            <person name="Andreopoulos B."/>
            <person name="Baker S."/>
            <person name="Barry K."/>
            <person name="Bills G."/>
            <person name="Bluhm B."/>
            <person name="Cannon C."/>
            <person name="Castanera R."/>
            <person name="Culley D."/>
            <person name="Daum C."/>
            <person name="Ezra D."/>
            <person name="Gonzalez J."/>
            <person name="Henrissat B."/>
            <person name="Kuo A."/>
            <person name="Liang C."/>
            <person name="Lipzen A."/>
            <person name="Lutzoni F."/>
            <person name="Magnuson J."/>
            <person name="Mondo S."/>
            <person name="Nolan M."/>
            <person name="Ohm R."/>
            <person name="Pangilinan J."/>
            <person name="Park H.-J."/>
            <person name="Ramirez L."/>
            <person name="Alfaro M."/>
            <person name="Sun H."/>
            <person name="Tritt A."/>
            <person name="Yoshinaga Y."/>
            <person name="Zwiers L.-H."/>
            <person name="Turgeon B."/>
            <person name="Goodwin S."/>
            <person name="Spatafora J."/>
            <person name="Crous P."/>
            <person name="Grigoriev I."/>
        </authorList>
    </citation>
    <scope>NUCLEOTIDE SEQUENCE [LARGE SCALE GENOMIC DNA]</scope>
    <source>
        <strain evidence="3">CECT 20119</strain>
    </source>
</reference>
<evidence type="ECO:0000256" key="1">
    <source>
        <dbReference type="SAM" id="MobiDB-lite"/>
    </source>
</evidence>
<accession>A0A6A6G755</accession>
<gene>
    <name evidence="2" type="ORF">BDZ85DRAFT_265273</name>
</gene>
<feature type="region of interest" description="Disordered" evidence="1">
    <location>
        <begin position="191"/>
        <end position="237"/>
    </location>
</feature>
<name>A0A6A6G755_9PEZI</name>
<dbReference type="Proteomes" id="UP000799538">
    <property type="component" value="Unassembled WGS sequence"/>
</dbReference>
<organism evidence="2 3">
    <name type="scientific">Elsinoe ampelina</name>
    <dbReference type="NCBI Taxonomy" id="302913"/>
    <lineage>
        <taxon>Eukaryota</taxon>
        <taxon>Fungi</taxon>
        <taxon>Dikarya</taxon>
        <taxon>Ascomycota</taxon>
        <taxon>Pezizomycotina</taxon>
        <taxon>Dothideomycetes</taxon>
        <taxon>Dothideomycetidae</taxon>
        <taxon>Myriangiales</taxon>
        <taxon>Elsinoaceae</taxon>
        <taxon>Elsinoe</taxon>
    </lineage>
</organism>
<dbReference type="AlphaFoldDB" id="A0A6A6G755"/>
<keyword evidence="3" id="KW-1185">Reference proteome</keyword>